<evidence type="ECO:0000313" key="1">
    <source>
        <dbReference type="EMBL" id="GIY55615.1"/>
    </source>
</evidence>
<gene>
    <name evidence="1" type="ORF">CEXT_767661</name>
</gene>
<dbReference type="Proteomes" id="UP001054945">
    <property type="component" value="Unassembled WGS sequence"/>
</dbReference>
<proteinExistence type="predicted"/>
<dbReference type="AlphaFoldDB" id="A0AAV4UCS2"/>
<reference evidence="1 2" key="1">
    <citation type="submission" date="2021-06" db="EMBL/GenBank/DDBJ databases">
        <title>Caerostris extrusa draft genome.</title>
        <authorList>
            <person name="Kono N."/>
            <person name="Arakawa K."/>
        </authorList>
    </citation>
    <scope>NUCLEOTIDE SEQUENCE [LARGE SCALE GENOMIC DNA]</scope>
</reference>
<keyword evidence="2" id="KW-1185">Reference proteome</keyword>
<accession>A0AAV4UCS2</accession>
<organism evidence="1 2">
    <name type="scientific">Caerostris extrusa</name>
    <name type="common">Bark spider</name>
    <name type="synonym">Caerostris bankana</name>
    <dbReference type="NCBI Taxonomy" id="172846"/>
    <lineage>
        <taxon>Eukaryota</taxon>
        <taxon>Metazoa</taxon>
        <taxon>Ecdysozoa</taxon>
        <taxon>Arthropoda</taxon>
        <taxon>Chelicerata</taxon>
        <taxon>Arachnida</taxon>
        <taxon>Araneae</taxon>
        <taxon>Araneomorphae</taxon>
        <taxon>Entelegynae</taxon>
        <taxon>Araneoidea</taxon>
        <taxon>Araneidae</taxon>
        <taxon>Caerostris</taxon>
    </lineage>
</organism>
<protein>
    <submittedName>
        <fullName evidence="1">Uncharacterized protein</fullName>
    </submittedName>
</protein>
<dbReference type="EMBL" id="BPLR01012658">
    <property type="protein sequence ID" value="GIY55615.1"/>
    <property type="molecule type" value="Genomic_DNA"/>
</dbReference>
<name>A0AAV4UCS2_CAEEX</name>
<evidence type="ECO:0000313" key="2">
    <source>
        <dbReference type="Proteomes" id="UP001054945"/>
    </source>
</evidence>
<comment type="caution">
    <text evidence="1">The sequence shown here is derived from an EMBL/GenBank/DDBJ whole genome shotgun (WGS) entry which is preliminary data.</text>
</comment>
<sequence>MIRNYGDEVLLSIRLEKPPKTSPKSISATYPKIVNELYPRDNSILVKIGYRRKGGLDVLGKGSQLSWRCRLTDSDPRQQVLRVYLTSFPAEGQNAIFFRNWNS</sequence>